<gene>
    <name evidence="1" type="ORF">FNV44_02545</name>
</gene>
<dbReference type="Proteomes" id="UP000315938">
    <property type="component" value="Unassembled WGS sequence"/>
</dbReference>
<name>A0A553IIA5_ACHLA</name>
<sequence length="112" mass="13047">MFPSSPNIRLTLLKIKLSKDEIGNQGYGFISKKEVIGISKSVTSKEYYESKKNEYKVDMALKIQSFLYDGSKYAIIDDLIYQIERTYLQGQFLELYLMETKIKVSDIYGYVE</sequence>
<protein>
    <submittedName>
        <fullName evidence="1">Uncharacterized protein</fullName>
    </submittedName>
</protein>
<dbReference type="EMBL" id="VKID01000001">
    <property type="protein sequence ID" value="TRX99937.1"/>
    <property type="molecule type" value="Genomic_DNA"/>
</dbReference>
<organism evidence="1 2">
    <name type="scientific">Acholeplasma laidlawii</name>
    <dbReference type="NCBI Taxonomy" id="2148"/>
    <lineage>
        <taxon>Bacteria</taxon>
        <taxon>Bacillati</taxon>
        <taxon>Mycoplasmatota</taxon>
        <taxon>Mollicutes</taxon>
        <taxon>Acholeplasmatales</taxon>
        <taxon>Acholeplasmataceae</taxon>
        <taxon>Acholeplasma</taxon>
    </lineage>
</organism>
<reference evidence="1 2" key="1">
    <citation type="submission" date="2019-07" db="EMBL/GenBank/DDBJ databases">
        <title>Genome sequence of Acholeplasma laidlawii strain with increased resistance to erythromycin.</title>
        <authorList>
            <person name="Medvedeva E.S."/>
            <person name="Baranova N.B."/>
            <person name="Siniagina M.N."/>
            <person name="Mouzykantov A."/>
            <person name="Chernova O.A."/>
            <person name="Chernov V.M."/>
        </authorList>
    </citation>
    <scope>NUCLEOTIDE SEQUENCE [LARGE SCALE GENOMIC DNA]</scope>
    <source>
        <strain evidence="1 2">PG8REry</strain>
    </source>
</reference>
<dbReference type="AlphaFoldDB" id="A0A553IIA5"/>
<comment type="caution">
    <text evidence="1">The sequence shown here is derived from an EMBL/GenBank/DDBJ whole genome shotgun (WGS) entry which is preliminary data.</text>
</comment>
<proteinExistence type="predicted"/>
<dbReference type="GeneID" id="41338787"/>
<evidence type="ECO:0000313" key="1">
    <source>
        <dbReference type="EMBL" id="TRX99937.1"/>
    </source>
</evidence>
<dbReference type="RefSeq" id="WP_012242562.1">
    <property type="nucleotide sequence ID" value="NZ_JACAOE010000001.1"/>
</dbReference>
<evidence type="ECO:0000313" key="2">
    <source>
        <dbReference type="Proteomes" id="UP000315938"/>
    </source>
</evidence>
<accession>A0A553IIA5</accession>